<comment type="similarity">
    <text evidence="5">Belongs to the binding-protein-dependent transport system permease family.</text>
</comment>
<feature type="transmembrane region" description="Helical" evidence="5">
    <location>
        <begin position="16"/>
        <end position="37"/>
    </location>
</feature>
<dbReference type="EMBL" id="WTFN01000708">
    <property type="protein sequence ID" value="MWK60620.1"/>
    <property type="molecule type" value="Genomic_DNA"/>
</dbReference>
<dbReference type="AlphaFoldDB" id="A0A7X3KX97"/>
<evidence type="ECO:0000256" key="1">
    <source>
        <dbReference type="ARBA" id="ARBA00004141"/>
    </source>
</evidence>
<keyword evidence="3 5" id="KW-1133">Transmembrane helix</keyword>
<dbReference type="InterPro" id="IPR000515">
    <property type="entry name" value="MetI-like"/>
</dbReference>
<dbReference type="RefSeq" id="WP_160483565.1">
    <property type="nucleotide sequence ID" value="NZ_WTFN01000708.1"/>
</dbReference>
<keyword evidence="4 5" id="KW-0472">Membrane</keyword>
<reference evidence="7 8" key="1">
    <citation type="submission" date="2019-12" db="EMBL/GenBank/DDBJ databases">
        <title>Draft genome sequence of Pseudomonas otitidis recovered from a chicken carcass.</title>
        <authorList>
            <person name="Vieira T.R."/>
            <person name="Oliviera E.F.C."/>
            <person name="Silva N.M.V."/>
            <person name="Sambrano G.E."/>
            <person name="Cibulski S.P."/>
            <person name="Cardoso M.R.I."/>
        </authorList>
    </citation>
    <scope>NUCLEOTIDE SEQUENCE [LARGE SCALE GENOMIC DNA]</scope>
    <source>
        <strain evidence="7 8">25_K</strain>
    </source>
</reference>
<feature type="domain" description="ABC transmembrane type-1" evidence="6">
    <location>
        <begin position="1"/>
        <end position="98"/>
    </location>
</feature>
<evidence type="ECO:0000256" key="3">
    <source>
        <dbReference type="ARBA" id="ARBA00022989"/>
    </source>
</evidence>
<name>A0A7X3KX97_9GAMM</name>
<feature type="non-terminal residue" evidence="7">
    <location>
        <position position="98"/>
    </location>
</feature>
<evidence type="ECO:0000313" key="8">
    <source>
        <dbReference type="Proteomes" id="UP000461288"/>
    </source>
</evidence>
<evidence type="ECO:0000313" key="7">
    <source>
        <dbReference type="EMBL" id="MWK60620.1"/>
    </source>
</evidence>
<proteinExistence type="inferred from homology"/>
<keyword evidence="5" id="KW-0813">Transport</keyword>
<dbReference type="Proteomes" id="UP000461288">
    <property type="component" value="Unassembled WGS sequence"/>
</dbReference>
<evidence type="ECO:0000259" key="6">
    <source>
        <dbReference type="PROSITE" id="PS50928"/>
    </source>
</evidence>
<evidence type="ECO:0000256" key="5">
    <source>
        <dbReference type="RuleBase" id="RU363032"/>
    </source>
</evidence>
<dbReference type="GO" id="GO:0055085">
    <property type="term" value="P:transmembrane transport"/>
    <property type="evidence" value="ECO:0007669"/>
    <property type="project" value="InterPro"/>
</dbReference>
<comment type="caution">
    <text evidence="7">The sequence shown here is derived from an EMBL/GenBank/DDBJ whole genome shotgun (WGS) entry which is preliminary data.</text>
</comment>
<keyword evidence="2 5" id="KW-0812">Transmembrane</keyword>
<feature type="transmembrane region" description="Helical" evidence="5">
    <location>
        <begin position="58"/>
        <end position="80"/>
    </location>
</feature>
<organism evidence="7 8">
    <name type="scientific">Metapseudomonas otitidis</name>
    <dbReference type="NCBI Taxonomy" id="319939"/>
    <lineage>
        <taxon>Bacteria</taxon>
        <taxon>Pseudomonadati</taxon>
        <taxon>Pseudomonadota</taxon>
        <taxon>Gammaproteobacteria</taxon>
        <taxon>Pseudomonadales</taxon>
        <taxon>Pseudomonadaceae</taxon>
        <taxon>Metapseudomonas</taxon>
    </lineage>
</organism>
<gene>
    <name evidence="7" type="ORF">GO594_32140</name>
</gene>
<dbReference type="PANTHER" id="PTHR43376">
    <property type="entry name" value="OLIGOPEPTIDE TRANSPORT SYSTEM PERMEASE PROTEIN"/>
    <property type="match status" value="1"/>
</dbReference>
<sequence>SVLSSFASLSGSIPNFLGALMLIIFFGVRLGWIPFVDMRGSISPGQQVEFSLTFIRDAFYHAALPILVYVIFSIGGWMLLMKSSTISVLEEDFVTAAR</sequence>
<evidence type="ECO:0000256" key="4">
    <source>
        <dbReference type="ARBA" id="ARBA00023136"/>
    </source>
</evidence>
<protein>
    <submittedName>
        <fullName evidence="7">ABC transporter permease subunit</fullName>
    </submittedName>
</protein>
<evidence type="ECO:0000256" key="2">
    <source>
        <dbReference type="ARBA" id="ARBA00022692"/>
    </source>
</evidence>
<dbReference type="PROSITE" id="PS50928">
    <property type="entry name" value="ABC_TM1"/>
    <property type="match status" value="1"/>
</dbReference>
<dbReference type="GO" id="GO:0005886">
    <property type="term" value="C:plasma membrane"/>
    <property type="evidence" value="ECO:0007669"/>
    <property type="project" value="UniProtKB-SubCell"/>
</dbReference>
<dbReference type="PANTHER" id="PTHR43376:SF1">
    <property type="entry name" value="OLIGOPEPTIDE TRANSPORT SYSTEM PERMEASE PROTEIN"/>
    <property type="match status" value="1"/>
</dbReference>
<feature type="non-terminal residue" evidence="7">
    <location>
        <position position="1"/>
    </location>
</feature>
<dbReference type="Pfam" id="PF00528">
    <property type="entry name" value="BPD_transp_1"/>
    <property type="match status" value="1"/>
</dbReference>
<accession>A0A7X3KX97</accession>
<comment type="subcellular location">
    <subcellularLocation>
        <location evidence="5">Cell membrane</location>
        <topology evidence="5">Multi-pass membrane protein</topology>
    </subcellularLocation>
    <subcellularLocation>
        <location evidence="1">Membrane</location>
        <topology evidence="1">Multi-pass membrane protein</topology>
    </subcellularLocation>
</comment>